<dbReference type="AlphaFoldDB" id="A0A2A6BLD9"/>
<accession>A0A8R1U8I7</accession>
<proteinExistence type="predicted"/>
<name>A0A2A6BLD9_PRIPA</name>
<reference evidence="1" key="2">
    <citation type="submission" date="2022-06" db="UniProtKB">
        <authorList>
            <consortium name="EnsemblMetazoa"/>
        </authorList>
    </citation>
    <scope>IDENTIFICATION</scope>
    <source>
        <strain evidence="1">PS312</strain>
    </source>
</reference>
<keyword evidence="2" id="KW-1185">Reference proteome</keyword>
<gene>
    <name evidence="1" type="primary">WBGene00101560</name>
</gene>
<dbReference type="EnsemblMetazoa" id="PPA12006.1">
    <property type="protein sequence ID" value="PPA12006.1"/>
    <property type="gene ID" value="WBGene00101560"/>
</dbReference>
<organism evidence="1 2">
    <name type="scientific">Pristionchus pacificus</name>
    <name type="common">Parasitic nematode worm</name>
    <dbReference type="NCBI Taxonomy" id="54126"/>
    <lineage>
        <taxon>Eukaryota</taxon>
        <taxon>Metazoa</taxon>
        <taxon>Ecdysozoa</taxon>
        <taxon>Nematoda</taxon>
        <taxon>Chromadorea</taxon>
        <taxon>Rhabditida</taxon>
        <taxon>Rhabditina</taxon>
        <taxon>Diplogasteromorpha</taxon>
        <taxon>Diplogasteroidea</taxon>
        <taxon>Neodiplogasteridae</taxon>
        <taxon>Pristionchus</taxon>
    </lineage>
</organism>
<evidence type="ECO:0000313" key="1">
    <source>
        <dbReference type="EnsemblMetazoa" id="PPA12006.1"/>
    </source>
</evidence>
<dbReference type="Proteomes" id="UP000005239">
    <property type="component" value="Unassembled WGS sequence"/>
</dbReference>
<protein>
    <submittedName>
        <fullName evidence="1">Uncharacterized protein</fullName>
    </submittedName>
</protein>
<reference evidence="2" key="1">
    <citation type="journal article" date="2008" name="Nat. Genet.">
        <title>The Pristionchus pacificus genome provides a unique perspective on nematode lifestyle and parasitism.</title>
        <authorList>
            <person name="Dieterich C."/>
            <person name="Clifton S.W."/>
            <person name="Schuster L.N."/>
            <person name="Chinwalla A."/>
            <person name="Delehaunty K."/>
            <person name="Dinkelacker I."/>
            <person name="Fulton L."/>
            <person name="Fulton R."/>
            <person name="Godfrey J."/>
            <person name="Minx P."/>
            <person name="Mitreva M."/>
            <person name="Roeseler W."/>
            <person name="Tian H."/>
            <person name="Witte H."/>
            <person name="Yang S.P."/>
            <person name="Wilson R.K."/>
            <person name="Sommer R.J."/>
        </authorList>
    </citation>
    <scope>NUCLEOTIDE SEQUENCE [LARGE SCALE GENOMIC DNA]</scope>
    <source>
        <strain evidence="2">PS312</strain>
    </source>
</reference>
<sequence length="888" mass="102466">MPIITRTTHTVRATRTTTTTVPIWLIKLITCILCVLVLFLIYLLDSSVIHYYYKTFMFVCLTVGCLLGWSVGSVLQQVLTMRNVEISINFVLTALSVICAILCISWLVNTNYSSSNNNFKMVVGMLAAFIGQSIVCILMLSWACYGNIVNSHLAVHHRNSAFSSFSNMPIITRTTTHSRTTVTSIPVWVVKLITCGLSIAVLFLVYFLENGIIQTHYKTFMLVGCLLGWSVGSVLQQEITINFILTCLSIATAVLCLIYVFDFGLDAHNAKLALGMTVFFICQSIVCIIVLSWACYGHHFILEENIISSELYTDYMYMSNISLYARLKNITEITWRILICLQRALTGKTRLLLLCRIFRSSVITYSMPIITRSSHSPVWVAGCLLGWSVGSVLHHILTIRYVEITVNFILTCLSIATAAVCIKYISDLGMATKNAKMALSMTVCFFCQSIMCILIYFRSIRRSALRMAPRTEEEEKVIEKYLINLDYLNVCLERMTERMDICAEKAAQRRNSGYKFTEPLTAMESGNKFLRDAWANHKVFGPQFDAIRMSKVRELRKKRDELMEKYRNRLRLHVLFIGRIVKEGEDEDEVKKEEIREDEIEEKNEEDKENISIIVEKKVDEDQKKVKKEVEEDKHKEAKRMEQEEKEKNKKIREKKILEEMKRKVESKFLEIDFLCDPSELPFEWNEEECMELLLLSSFNQTNRQVRRINEGVKIEPLSKVENCIWREKKSYKKKGGRPPAAKKAKIDELKIIIEKKDDCLELQQKTIATLTELREKLTEFNREVGGLSTDDRNGRVCRMSDVIKDLPNRVKALNDAIKKLDKERGDEKCEHCYDEMKKGFMTMDFHLERVKKMIENLHEERGTDVQGLKRIDTISYTKKKGFVVTVV</sequence>
<accession>A0A2A6BLD9</accession>
<evidence type="ECO:0000313" key="2">
    <source>
        <dbReference type="Proteomes" id="UP000005239"/>
    </source>
</evidence>
<dbReference type="OrthoDB" id="5855758at2759"/>